<evidence type="ECO:0000256" key="1">
    <source>
        <dbReference type="SAM" id="MobiDB-lite"/>
    </source>
</evidence>
<protein>
    <submittedName>
        <fullName evidence="2">Uncharacterized protein</fullName>
    </submittedName>
</protein>
<name>A0A645J457_9ZZZZ</name>
<sequence length="115" mass="13135">MSRRGGRFEVGNISVGNRGRLLHLVAQKAQTRPQDHGDLGLKPADFPPDVVGALLILFKRILHRVSSQTPAPGRYRHFTPMERKKQEKPPRRVDRDGFPSLAYCWSSKWYLGWAT</sequence>
<organism evidence="2">
    <name type="scientific">bioreactor metagenome</name>
    <dbReference type="NCBI Taxonomy" id="1076179"/>
    <lineage>
        <taxon>unclassified sequences</taxon>
        <taxon>metagenomes</taxon>
        <taxon>ecological metagenomes</taxon>
    </lineage>
</organism>
<reference evidence="2" key="1">
    <citation type="submission" date="2019-08" db="EMBL/GenBank/DDBJ databases">
        <authorList>
            <person name="Kucharzyk K."/>
            <person name="Murdoch R.W."/>
            <person name="Higgins S."/>
            <person name="Loffler F."/>
        </authorList>
    </citation>
    <scope>NUCLEOTIDE SEQUENCE</scope>
</reference>
<feature type="region of interest" description="Disordered" evidence="1">
    <location>
        <begin position="72"/>
        <end position="94"/>
    </location>
</feature>
<proteinExistence type="predicted"/>
<feature type="compositionally biased region" description="Basic and acidic residues" evidence="1">
    <location>
        <begin position="79"/>
        <end position="94"/>
    </location>
</feature>
<dbReference type="AlphaFoldDB" id="A0A645J457"/>
<dbReference type="EMBL" id="VSSQ01130581">
    <property type="protein sequence ID" value="MPN58177.1"/>
    <property type="molecule type" value="Genomic_DNA"/>
</dbReference>
<evidence type="ECO:0000313" key="2">
    <source>
        <dbReference type="EMBL" id="MPN58177.1"/>
    </source>
</evidence>
<accession>A0A645J457</accession>
<gene>
    <name evidence="2" type="ORF">SDC9_205878</name>
</gene>
<comment type="caution">
    <text evidence="2">The sequence shown here is derived from an EMBL/GenBank/DDBJ whole genome shotgun (WGS) entry which is preliminary data.</text>
</comment>